<protein>
    <recommendedName>
        <fullName evidence="15">lytic cellulose monooxygenase (C4-dehydrogenating)</fullName>
        <ecNumber evidence="15">1.14.99.56</ecNumber>
    </recommendedName>
</protein>
<dbReference type="GO" id="GO:0046872">
    <property type="term" value="F:metal ion binding"/>
    <property type="evidence" value="ECO:0007669"/>
    <property type="project" value="UniProtKB-KW"/>
</dbReference>
<comment type="catalytic activity">
    <reaction evidence="14">
        <text>[(1-&gt;4)-beta-D-glucosyl]n+m + reduced acceptor + O2 = 4-dehydro-beta-D-glucosyl-[(1-&gt;4)-beta-D-glucosyl]n-1 + [(1-&gt;4)-beta-D-glucosyl]m + acceptor + H2O.</text>
        <dbReference type="EC" id="1.14.99.56"/>
    </reaction>
</comment>
<sequence length="259" mass="28838">MKFTLSLIVGLAILDYTSAHYSFSRFIVNETVHPQWKYVRYTLAGDPDLLAGRPPDWANDTLVNPIYNIHSLDYRCGRNGTVTGPNSDIATVVAGSKVGFRPGFYNLGDTAFHDGPLFAYLSKSPAQTVDGLKTWDGDGDYFKIAEMGPYNKTKWFNLWEPKIRFSEFNFTIPATTPPGFYLLRADGIYPRAEFNHTQLYASCAQVEIVGLGGGSTPGPTVKFPGAFDEFDEGVWIPQEIANHSDLTRYKMPGPKLWTG</sequence>
<evidence type="ECO:0000256" key="4">
    <source>
        <dbReference type="ARBA" id="ARBA00022723"/>
    </source>
</evidence>
<keyword evidence="6" id="KW-0136">Cellulose degradation</keyword>
<keyword evidence="11" id="KW-0119">Carbohydrate metabolism</keyword>
<keyword evidence="7" id="KW-0560">Oxidoreductase</keyword>
<evidence type="ECO:0000256" key="14">
    <source>
        <dbReference type="ARBA" id="ARBA00045077"/>
    </source>
</evidence>
<evidence type="ECO:0000256" key="8">
    <source>
        <dbReference type="ARBA" id="ARBA00023008"/>
    </source>
</evidence>
<dbReference type="GO" id="GO:0030245">
    <property type="term" value="P:cellulose catabolic process"/>
    <property type="evidence" value="ECO:0007669"/>
    <property type="project" value="UniProtKB-KW"/>
</dbReference>
<feature type="signal peptide" evidence="16">
    <location>
        <begin position="1"/>
        <end position="19"/>
    </location>
</feature>
<evidence type="ECO:0000256" key="1">
    <source>
        <dbReference type="ARBA" id="ARBA00001973"/>
    </source>
</evidence>
<keyword evidence="19" id="KW-1185">Reference proteome</keyword>
<keyword evidence="12" id="KW-0624">Polysaccharide degradation</keyword>
<keyword evidence="8" id="KW-0186">Copper</keyword>
<evidence type="ECO:0000256" key="11">
    <source>
        <dbReference type="ARBA" id="ARBA00023277"/>
    </source>
</evidence>
<comment type="subcellular location">
    <subcellularLocation>
        <location evidence="2">Secreted</location>
    </subcellularLocation>
</comment>
<dbReference type="Pfam" id="PF03443">
    <property type="entry name" value="AA9"/>
    <property type="match status" value="1"/>
</dbReference>
<keyword evidence="3" id="KW-0964">Secreted</keyword>
<evidence type="ECO:0000256" key="13">
    <source>
        <dbReference type="ARBA" id="ARBA00044502"/>
    </source>
</evidence>
<gene>
    <name evidence="18" type="ORF">K505DRAFT_234169</name>
</gene>
<dbReference type="EC" id="1.14.99.56" evidence="15"/>
<evidence type="ECO:0000256" key="5">
    <source>
        <dbReference type="ARBA" id="ARBA00022729"/>
    </source>
</evidence>
<dbReference type="InterPro" id="IPR049892">
    <property type="entry name" value="AA9"/>
</dbReference>
<evidence type="ECO:0000256" key="10">
    <source>
        <dbReference type="ARBA" id="ARBA00023157"/>
    </source>
</evidence>
<dbReference type="PANTHER" id="PTHR33353">
    <property type="entry name" value="PUTATIVE (AFU_ORTHOLOGUE AFUA_1G12560)-RELATED"/>
    <property type="match status" value="1"/>
</dbReference>
<evidence type="ECO:0000256" key="7">
    <source>
        <dbReference type="ARBA" id="ARBA00023002"/>
    </source>
</evidence>
<dbReference type="Gene3D" id="2.70.50.70">
    <property type="match status" value="1"/>
</dbReference>
<evidence type="ECO:0000313" key="19">
    <source>
        <dbReference type="Proteomes" id="UP000799757"/>
    </source>
</evidence>
<keyword evidence="10" id="KW-1015">Disulfide bond</keyword>
<evidence type="ECO:0000313" key="18">
    <source>
        <dbReference type="EMBL" id="KAF2798048.1"/>
    </source>
</evidence>
<dbReference type="GO" id="GO:0005576">
    <property type="term" value="C:extracellular region"/>
    <property type="evidence" value="ECO:0007669"/>
    <property type="project" value="UniProtKB-SubCell"/>
</dbReference>
<comment type="cofactor">
    <cofactor evidence="1">
        <name>Cu(2+)</name>
        <dbReference type="ChEBI" id="CHEBI:29036"/>
    </cofactor>
</comment>
<reference evidence="18" key="1">
    <citation type="journal article" date="2020" name="Stud. Mycol.">
        <title>101 Dothideomycetes genomes: a test case for predicting lifestyles and emergence of pathogens.</title>
        <authorList>
            <person name="Haridas S."/>
            <person name="Albert R."/>
            <person name="Binder M."/>
            <person name="Bloem J."/>
            <person name="Labutti K."/>
            <person name="Salamov A."/>
            <person name="Andreopoulos B."/>
            <person name="Baker S."/>
            <person name="Barry K."/>
            <person name="Bills G."/>
            <person name="Bluhm B."/>
            <person name="Cannon C."/>
            <person name="Castanera R."/>
            <person name="Culley D."/>
            <person name="Daum C."/>
            <person name="Ezra D."/>
            <person name="Gonzalez J."/>
            <person name="Henrissat B."/>
            <person name="Kuo A."/>
            <person name="Liang C."/>
            <person name="Lipzen A."/>
            <person name="Lutzoni F."/>
            <person name="Magnuson J."/>
            <person name="Mondo S."/>
            <person name="Nolan M."/>
            <person name="Ohm R."/>
            <person name="Pangilinan J."/>
            <person name="Park H.-J."/>
            <person name="Ramirez L."/>
            <person name="Alfaro M."/>
            <person name="Sun H."/>
            <person name="Tritt A."/>
            <person name="Yoshinaga Y."/>
            <person name="Zwiers L.-H."/>
            <person name="Turgeon B."/>
            <person name="Goodwin S."/>
            <person name="Spatafora J."/>
            <person name="Crous P."/>
            <person name="Grigoriev I."/>
        </authorList>
    </citation>
    <scope>NUCLEOTIDE SEQUENCE</scope>
    <source>
        <strain evidence="18">CBS 109.77</strain>
    </source>
</reference>
<dbReference type="EMBL" id="MU001792">
    <property type="protein sequence ID" value="KAF2798048.1"/>
    <property type="molecule type" value="Genomic_DNA"/>
</dbReference>
<keyword evidence="4" id="KW-0479">Metal-binding</keyword>
<evidence type="ECO:0000256" key="15">
    <source>
        <dbReference type="ARBA" id="ARBA00047174"/>
    </source>
</evidence>
<evidence type="ECO:0000256" key="2">
    <source>
        <dbReference type="ARBA" id="ARBA00004613"/>
    </source>
</evidence>
<proteinExistence type="inferred from homology"/>
<dbReference type="InterPro" id="IPR005103">
    <property type="entry name" value="AA9_LPMO"/>
</dbReference>
<dbReference type="OrthoDB" id="6038816at2759"/>
<evidence type="ECO:0000259" key="17">
    <source>
        <dbReference type="Pfam" id="PF03443"/>
    </source>
</evidence>
<evidence type="ECO:0000256" key="12">
    <source>
        <dbReference type="ARBA" id="ARBA00023326"/>
    </source>
</evidence>
<dbReference type="Proteomes" id="UP000799757">
    <property type="component" value="Unassembled WGS sequence"/>
</dbReference>
<dbReference type="GO" id="GO:0004497">
    <property type="term" value="F:monooxygenase activity"/>
    <property type="evidence" value="ECO:0007669"/>
    <property type="project" value="UniProtKB-KW"/>
</dbReference>
<comment type="similarity">
    <text evidence="13">Belongs to the polysaccharide monooxygenase AA9 family.</text>
</comment>
<organism evidence="18 19">
    <name type="scientific">Melanomma pulvis-pyrius CBS 109.77</name>
    <dbReference type="NCBI Taxonomy" id="1314802"/>
    <lineage>
        <taxon>Eukaryota</taxon>
        <taxon>Fungi</taxon>
        <taxon>Dikarya</taxon>
        <taxon>Ascomycota</taxon>
        <taxon>Pezizomycotina</taxon>
        <taxon>Dothideomycetes</taxon>
        <taxon>Pleosporomycetidae</taxon>
        <taxon>Pleosporales</taxon>
        <taxon>Melanommataceae</taxon>
        <taxon>Melanomma</taxon>
    </lineage>
</organism>
<name>A0A6A6XPD2_9PLEO</name>
<evidence type="ECO:0000256" key="6">
    <source>
        <dbReference type="ARBA" id="ARBA00023001"/>
    </source>
</evidence>
<evidence type="ECO:0000256" key="16">
    <source>
        <dbReference type="SAM" id="SignalP"/>
    </source>
</evidence>
<feature type="chain" id="PRO_5025347041" description="lytic cellulose monooxygenase (C4-dehydrogenating)" evidence="16">
    <location>
        <begin position="20"/>
        <end position="259"/>
    </location>
</feature>
<accession>A0A6A6XPD2</accession>
<dbReference type="PANTHER" id="PTHR33353:SF10">
    <property type="entry name" value="ENDO-BETA-1,4-GLUCANASE D"/>
    <property type="match status" value="1"/>
</dbReference>
<keyword evidence="9 18" id="KW-0503">Monooxygenase</keyword>
<dbReference type="AlphaFoldDB" id="A0A6A6XPD2"/>
<feature type="domain" description="Auxiliary Activity family 9 catalytic" evidence="17">
    <location>
        <begin position="20"/>
        <end position="236"/>
    </location>
</feature>
<evidence type="ECO:0000256" key="9">
    <source>
        <dbReference type="ARBA" id="ARBA00023033"/>
    </source>
</evidence>
<keyword evidence="5 16" id="KW-0732">Signal</keyword>
<evidence type="ECO:0000256" key="3">
    <source>
        <dbReference type="ARBA" id="ARBA00022525"/>
    </source>
</evidence>